<sequence length="290" mass="31722">MTLPPARENRKVRSVLRNWLPNQHGAWFIVTVPALFGATLGGWAWQQAVLLSAWMFGFCFVFSALRLIKNPRRKSLRYPVMVYGILVGLLGLGVLAALPLLCCWIPAFALLIGVWAGEVYRGRERDLGARLTIILAAGLMTLVAYHCGLMATALRMGQDAMYGVREASALGGHALSTVLRGWSAAAAIAVQLTAYYAASVPYVKTIFRQRGNRRFLAISVVSHALGFTAALLSAALSWVSPLVAVAWLVTLARSIWFPWQAHRRGKPWRPRVIGLTEVAISVLIFVAAAL</sequence>
<feature type="transmembrane region" description="Helical" evidence="1">
    <location>
        <begin position="51"/>
        <end position="68"/>
    </location>
</feature>
<accession>A0A2X2YUQ3</accession>
<feature type="transmembrane region" description="Helical" evidence="1">
    <location>
        <begin position="132"/>
        <end position="154"/>
    </location>
</feature>
<organism evidence="2 3">
    <name type="scientific">Mobiluncus curtisii</name>
    <dbReference type="NCBI Taxonomy" id="2051"/>
    <lineage>
        <taxon>Bacteria</taxon>
        <taxon>Bacillati</taxon>
        <taxon>Actinomycetota</taxon>
        <taxon>Actinomycetes</taxon>
        <taxon>Actinomycetales</taxon>
        <taxon>Actinomycetaceae</taxon>
        <taxon>Mobiluncus</taxon>
    </lineage>
</organism>
<feature type="transmembrane region" description="Helical" evidence="1">
    <location>
        <begin position="26"/>
        <end position="45"/>
    </location>
</feature>
<feature type="transmembrane region" description="Helical" evidence="1">
    <location>
        <begin position="271"/>
        <end position="289"/>
    </location>
</feature>
<reference evidence="2 3" key="1">
    <citation type="submission" date="2018-06" db="EMBL/GenBank/DDBJ databases">
        <authorList>
            <consortium name="Pathogen Informatics"/>
            <person name="Doyle S."/>
        </authorList>
    </citation>
    <scope>NUCLEOTIDE SEQUENCE [LARGE SCALE GENOMIC DNA]</scope>
    <source>
        <strain evidence="2 3">NCTC11820</strain>
    </source>
</reference>
<dbReference type="InterPro" id="IPR025576">
    <property type="entry name" value="YwiC"/>
</dbReference>
<evidence type="ECO:0008006" key="4">
    <source>
        <dbReference type="Google" id="ProtNLM"/>
    </source>
</evidence>
<evidence type="ECO:0000256" key="1">
    <source>
        <dbReference type="SAM" id="Phobius"/>
    </source>
</evidence>
<dbReference type="GeneID" id="55564215"/>
<gene>
    <name evidence="2" type="ORF">NCTC11820_00653</name>
</gene>
<proteinExistence type="predicted"/>
<keyword evidence="1" id="KW-0472">Membrane</keyword>
<feature type="transmembrane region" description="Helical" evidence="1">
    <location>
        <begin position="80"/>
        <end position="98"/>
    </location>
</feature>
<feature type="transmembrane region" description="Helical" evidence="1">
    <location>
        <begin position="182"/>
        <end position="203"/>
    </location>
</feature>
<evidence type="ECO:0000313" key="2">
    <source>
        <dbReference type="EMBL" id="SQB64315.1"/>
    </source>
</evidence>
<dbReference type="Pfam" id="PF14256">
    <property type="entry name" value="YwiC"/>
    <property type="match status" value="1"/>
</dbReference>
<protein>
    <recommendedName>
        <fullName evidence="4">YwiC-like protein</fullName>
    </recommendedName>
</protein>
<feature type="transmembrane region" description="Helical" evidence="1">
    <location>
        <begin position="215"/>
        <end position="236"/>
    </location>
</feature>
<dbReference type="OMA" id="MRERKNP"/>
<name>A0A2X2YUQ3_9ACTO</name>
<dbReference type="RefSeq" id="WP_004008068.1">
    <property type="nucleotide sequence ID" value="NZ_CP068112.1"/>
</dbReference>
<dbReference type="Proteomes" id="UP000250245">
    <property type="component" value="Unassembled WGS sequence"/>
</dbReference>
<dbReference type="AlphaFoldDB" id="A0A2X2YUQ3"/>
<evidence type="ECO:0000313" key="3">
    <source>
        <dbReference type="Proteomes" id="UP000250245"/>
    </source>
</evidence>
<feature type="transmembrane region" description="Helical" evidence="1">
    <location>
        <begin position="242"/>
        <end position="259"/>
    </location>
</feature>
<keyword evidence="1" id="KW-0812">Transmembrane</keyword>
<feature type="transmembrane region" description="Helical" evidence="1">
    <location>
        <begin position="104"/>
        <end position="120"/>
    </location>
</feature>
<keyword evidence="1" id="KW-1133">Transmembrane helix</keyword>
<dbReference type="EMBL" id="UASJ01000001">
    <property type="protein sequence ID" value="SQB64315.1"/>
    <property type="molecule type" value="Genomic_DNA"/>
</dbReference>